<gene>
    <name evidence="1" type="primary">smg</name>
    <name evidence="2" type="ORF">MBHS_04235</name>
</gene>
<dbReference type="RefSeq" id="WP_103921889.1">
    <property type="nucleotide sequence ID" value="NZ_FMSV02000548.1"/>
</dbReference>
<dbReference type="Proteomes" id="UP000236724">
    <property type="component" value="Unassembled WGS sequence"/>
</dbReference>
<dbReference type="AlphaFoldDB" id="A0A1H6FH70"/>
<dbReference type="PANTHER" id="PTHR38692">
    <property type="entry name" value="PROTEIN SMG"/>
    <property type="match status" value="1"/>
</dbReference>
<evidence type="ECO:0000256" key="1">
    <source>
        <dbReference type="HAMAP-Rule" id="MF_00598"/>
    </source>
</evidence>
<sequence>MKENTIDILMYLFEHYADEESQIQMDHEMLKDELSGAGFSEQEINKAFDWLEVLADRQTQSRAENGMSLHEISSIRLFHPNEIARLSTQSRGFLLFLEQMDVLDHETRELIIDRAMALDNEEINLDQLKWVCLMVLFNQPGLEEGFSWMEKLVYDETPNCLH</sequence>
<keyword evidence="3" id="KW-1185">Reference proteome</keyword>
<dbReference type="NCBIfam" id="NF002897">
    <property type="entry name" value="PRK03430.1"/>
    <property type="match status" value="1"/>
</dbReference>
<name>A0A1H6FH70_9GAMM</name>
<dbReference type="PANTHER" id="PTHR38692:SF1">
    <property type="entry name" value="PROTEIN SMG"/>
    <property type="match status" value="1"/>
</dbReference>
<dbReference type="Pfam" id="PF04361">
    <property type="entry name" value="DUF494"/>
    <property type="match status" value="1"/>
</dbReference>
<organism evidence="2 3">
    <name type="scientific">Candidatus Venteria ishoeyi</name>
    <dbReference type="NCBI Taxonomy" id="1899563"/>
    <lineage>
        <taxon>Bacteria</taxon>
        <taxon>Pseudomonadati</taxon>
        <taxon>Pseudomonadota</taxon>
        <taxon>Gammaproteobacteria</taxon>
        <taxon>Thiotrichales</taxon>
        <taxon>Thiotrichaceae</taxon>
        <taxon>Venteria</taxon>
    </lineage>
</organism>
<proteinExistence type="inferred from homology"/>
<dbReference type="HAMAP" id="MF_00598">
    <property type="entry name" value="Smg"/>
    <property type="match status" value="1"/>
</dbReference>
<dbReference type="OrthoDB" id="9788984at2"/>
<evidence type="ECO:0000313" key="2">
    <source>
        <dbReference type="EMBL" id="SEH08344.1"/>
    </source>
</evidence>
<reference evidence="2 3" key="1">
    <citation type="submission" date="2016-10" db="EMBL/GenBank/DDBJ databases">
        <authorList>
            <person name="de Groot N.N."/>
        </authorList>
    </citation>
    <scope>NUCLEOTIDE SEQUENCE [LARGE SCALE GENOMIC DNA]</scope>
    <source>
        <strain evidence="2">MBHS1</strain>
    </source>
</reference>
<dbReference type="InterPro" id="IPR007456">
    <property type="entry name" value="Smg"/>
</dbReference>
<accession>A0A1H6FH70</accession>
<evidence type="ECO:0000313" key="3">
    <source>
        <dbReference type="Proteomes" id="UP000236724"/>
    </source>
</evidence>
<dbReference type="EMBL" id="FMSV02000548">
    <property type="protein sequence ID" value="SEH08344.1"/>
    <property type="molecule type" value="Genomic_DNA"/>
</dbReference>
<protein>
    <recommendedName>
        <fullName evidence="1">Protein Smg homolog</fullName>
    </recommendedName>
</protein>
<comment type="similarity">
    <text evidence="1">Belongs to the Smg family.</text>
</comment>